<accession>A0A2S4UQ23</accession>
<organism evidence="1 2">
    <name type="scientific">Puccinia striiformis</name>
    <dbReference type="NCBI Taxonomy" id="27350"/>
    <lineage>
        <taxon>Eukaryota</taxon>
        <taxon>Fungi</taxon>
        <taxon>Dikarya</taxon>
        <taxon>Basidiomycota</taxon>
        <taxon>Pucciniomycotina</taxon>
        <taxon>Pucciniomycetes</taxon>
        <taxon>Pucciniales</taxon>
        <taxon>Pucciniaceae</taxon>
        <taxon>Puccinia</taxon>
    </lineage>
</organism>
<reference evidence="1" key="1">
    <citation type="submission" date="2017-12" db="EMBL/GenBank/DDBJ databases">
        <title>Gene loss provides genomic basis for host adaptation in cereal stripe rust fungi.</title>
        <authorList>
            <person name="Xia C."/>
        </authorList>
    </citation>
    <scope>NUCLEOTIDE SEQUENCE [LARGE SCALE GENOMIC DNA]</scope>
    <source>
        <strain evidence="1">93-210</strain>
    </source>
</reference>
<gene>
    <name evidence="1" type="ORF">PSTT_13800</name>
</gene>
<dbReference type="Proteomes" id="UP000239156">
    <property type="component" value="Unassembled WGS sequence"/>
</dbReference>
<name>A0A2S4UQ23_9BASI</name>
<dbReference type="EMBL" id="PKSL01000201">
    <property type="protein sequence ID" value="POV99415.1"/>
    <property type="molecule type" value="Genomic_DNA"/>
</dbReference>
<dbReference type="VEuPathDB" id="FungiDB:PSHT_02164"/>
<dbReference type="VEuPathDB" id="FungiDB:PSTT_13800"/>
<comment type="caution">
    <text evidence="1">The sequence shown here is derived from an EMBL/GenBank/DDBJ whole genome shotgun (WGS) entry which is preliminary data.</text>
</comment>
<protein>
    <submittedName>
        <fullName evidence="1">Uncharacterized protein</fullName>
    </submittedName>
</protein>
<proteinExistence type="predicted"/>
<sequence>MNIFQRAYIAFALLALSITLHPGQVQAVDIVTTECTYHFNRVGAVRGRASCQYNDFVDFACNPKRCVTKENKRCSFKLFISMLLKSHRNHLRITDISSFFPLRVHLELITVDSVYYYKCHASDFSAYREDVHAAQYVRRDTYASVQDWDGTWWDCPYNIPEHHNDQYLVCTDCYYVPPKP</sequence>
<evidence type="ECO:0000313" key="2">
    <source>
        <dbReference type="Proteomes" id="UP000239156"/>
    </source>
</evidence>
<keyword evidence="2" id="KW-1185">Reference proteome</keyword>
<dbReference type="AlphaFoldDB" id="A0A2S4UQ23"/>
<evidence type="ECO:0000313" key="1">
    <source>
        <dbReference type="EMBL" id="POV99415.1"/>
    </source>
</evidence>